<name>A0ABP6QFD2_9ACTN</name>
<evidence type="ECO:0000256" key="7">
    <source>
        <dbReference type="SAM" id="MobiDB-lite"/>
    </source>
</evidence>
<evidence type="ECO:0000256" key="5">
    <source>
        <dbReference type="ARBA" id="ARBA00022989"/>
    </source>
</evidence>
<evidence type="ECO:0000259" key="10">
    <source>
        <dbReference type="PROSITE" id="PS50885"/>
    </source>
</evidence>
<gene>
    <name evidence="11" type="ORF">GCM10010468_54460</name>
</gene>
<keyword evidence="4 8" id="KW-0812">Transmembrane</keyword>
<dbReference type="Gene3D" id="6.10.340.10">
    <property type="match status" value="1"/>
</dbReference>
<accession>A0ABP6QFD2</accession>
<dbReference type="PANTHER" id="PTHR43081">
    <property type="entry name" value="ADENYLATE CYCLASE, TERMINAL-DIFFERENTIATION SPECIFIC-RELATED"/>
    <property type="match status" value="1"/>
</dbReference>
<keyword evidence="5 8" id="KW-1133">Transmembrane helix</keyword>
<evidence type="ECO:0000313" key="11">
    <source>
        <dbReference type="EMBL" id="GAA3226251.1"/>
    </source>
</evidence>
<evidence type="ECO:0000256" key="6">
    <source>
        <dbReference type="ARBA" id="ARBA00023136"/>
    </source>
</evidence>
<dbReference type="Proteomes" id="UP001501237">
    <property type="component" value="Unassembled WGS sequence"/>
</dbReference>
<organism evidence="11 12">
    <name type="scientific">Actinocorallia longicatena</name>
    <dbReference type="NCBI Taxonomy" id="111803"/>
    <lineage>
        <taxon>Bacteria</taxon>
        <taxon>Bacillati</taxon>
        <taxon>Actinomycetota</taxon>
        <taxon>Actinomycetes</taxon>
        <taxon>Streptosporangiales</taxon>
        <taxon>Thermomonosporaceae</taxon>
        <taxon>Actinocorallia</taxon>
    </lineage>
</organism>
<dbReference type="Gene3D" id="3.30.70.1230">
    <property type="entry name" value="Nucleotide cyclase"/>
    <property type="match status" value="1"/>
</dbReference>
<evidence type="ECO:0000256" key="1">
    <source>
        <dbReference type="ARBA" id="ARBA00004651"/>
    </source>
</evidence>
<feature type="domain" description="Guanylate cyclase" evidence="9">
    <location>
        <begin position="339"/>
        <end position="463"/>
    </location>
</feature>
<evidence type="ECO:0000256" key="8">
    <source>
        <dbReference type="SAM" id="Phobius"/>
    </source>
</evidence>
<feature type="transmembrane region" description="Helical" evidence="8">
    <location>
        <begin position="113"/>
        <end position="138"/>
    </location>
</feature>
<dbReference type="SUPFAM" id="SSF158472">
    <property type="entry name" value="HAMP domain-like"/>
    <property type="match status" value="1"/>
</dbReference>
<dbReference type="SMART" id="SM00304">
    <property type="entry name" value="HAMP"/>
    <property type="match status" value="1"/>
</dbReference>
<keyword evidence="3" id="KW-1003">Cell membrane</keyword>
<evidence type="ECO:0000256" key="4">
    <source>
        <dbReference type="ARBA" id="ARBA00022692"/>
    </source>
</evidence>
<dbReference type="InterPro" id="IPR003660">
    <property type="entry name" value="HAMP_dom"/>
</dbReference>
<evidence type="ECO:0000256" key="3">
    <source>
        <dbReference type="ARBA" id="ARBA00022475"/>
    </source>
</evidence>
<feature type="transmembrane region" description="Helical" evidence="8">
    <location>
        <begin position="150"/>
        <end position="169"/>
    </location>
</feature>
<sequence length="545" mass="58248">MNREHLDALSAKLTAIPGAPRSFLELRVRWFVASTVAIANASGAAVVLVFVFAVIPDPPGVPRSAMWVNLFAFLAYPVVAVPIAVLLVMRAWAPIRRLVREGGPPDLEQRHAVLLGPARITLIQAALWGVGAIGWTALNSHYGPLMALKMGMTCLLGAFTTLGLVYLLAERLLRPAAALVLATQPPREHPFSRVTTRSMLAWGLGTAVPLLGLIVVAIVAMTDIKFERHEVAQTVLVLGCTALVISFQVTFVAVRAIGDPIQSVRQGMTRVAKGDLDTSIVVYDASELGQLQAGFNSMVAGLRAHERLQDLFSRQVGPDVAKLALDSDIALGGELKDVAVLFVDLAGSTKMAAERPPDEVVALLNAFFGVVVDCVNRNGGWINKFEGDAALAVWGAPVPQEEAAGRALTAARELAARLPLEIPEVLAGVGVSCGPVVAGYIGAEQRFEYTVIGDPVNEAARLSDLAKSSPSRVLANSDLLEDCDPVESLHWESTQAVTLRGRPRPTLLASPRPTDAPLPPLLPPSARRRRRLGVLPLLRREPRNG</sequence>
<dbReference type="PROSITE" id="PS50885">
    <property type="entry name" value="HAMP"/>
    <property type="match status" value="1"/>
</dbReference>
<dbReference type="Pfam" id="PF00672">
    <property type="entry name" value="HAMP"/>
    <property type="match status" value="1"/>
</dbReference>
<dbReference type="InterPro" id="IPR050697">
    <property type="entry name" value="Adenylyl/Guanylyl_Cyclase_3/4"/>
</dbReference>
<feature type="transmembrane region" description="Helical" evidence="8">
    <location>
        <begin position="30"/>
        <end position="55"/>
    </location>
</feature>
<proteinExistence type="inferred from homology"/>
<dbReference type="CDD" id="cd06225">
    <property type="entry name" value="HAMP"/>
    <property type="match status" value="1"/>
</dbReference>
<protein>
    <submittedName>
        <fullName evidence="11">Adenylate/guanylate cyclase domain-containing protein</fullName>
    </submittedName>
</protein>
<reference evidence="12" key="1">
    <citation type="journal article" date="2019" name="Int. J. Syst. Evol. Microbiol.">
        <title>The Global Catalogue of Microorganisms (GCM) 10K type strain sequencing project: providing services to taxonomists for standard genome sequencing and annotation.</title>
        <authorList>
            <consortium name="The Broad Institute Genomics Platform"/>
            <consortium name="The Broad Institute Genome Sequencing Center for Infectious Disease"/>
            <person name="Wu L."/>
            <person name="Ma J."/>
        </authorList>
    </citation>
    <scope>NUCLEOTIDE SEQUENCE [LARGE SCALE GENOMIC DNA]</scope>
    <source>
        <strain evidence="12">JCM 9377</strain>
    </source>
</reference>
<dbReference type="InterPro" id="IPR029787">
    <property type="entry name" value="Nucleotide_cyclase"/>
</dbReference>
<dbReference type="EMBL" id="BAAAUV010000015">
    <property type="protein sequence ID" value="GAA3226251.1"/>
    <property type="molecule type" value="Genomic_DNA"/>
</dbReference>
<evidence type="ECO:0000256" key="2">
    <source>
        <dbReference type="ARBA" id="ARBA00005381"/>
    </source>
</evidence>
<dbReference type="SMART" id="SM00044">
    <property type="entry name" value="CYCc"/>
    <property type="match status" value="1"/>
</dbReference>
<feature type="compositionally biased region" description="Pro residues" evidence="7">
    <location>
        <begin position="514"/>
        <end position="523"/>
    </location>
</feature>
<feature type="transmembrane region" description="Helical" evidence="8">
    <location>
        <begin position="234"/>
        <end position="258"/>
    </location>
</feature>
<dbReference type="Pfam" id="PF00211">
    <property type="entry name" value="Guanylate_cyc"/>
    <property type="match status" value="1"/>
</dbReference>
<feature type="transmembrane region" description="Helical" evidence="8">
    <location>
        <begin position="199"/>
        <end position="222"/>
    </location>
</feature>
<feature type="transmembrane region" description="Helical" evidence="8">
    <location>
        <begin position="67"/>
        <end position="92"/>
    </location>
</feature>
<dbReference type="InterPro" id="IPR001054">
    <property type="entry name" value="A/G_cyclase"/>
</dbReference>
<dbReference type="RefSeq" id="WP_344833661.1">
    <property type="nucleotide sequence ID" value="NZ_BAAAUV010000015.1"/>
</dbReference>
<dbReference type="CDD" id="cd07302">
    <property type="entry name" value="CHD"/>
    <property type="match status" value="1"/>
</dbReference>
<comment type="similarity">
    <text evidence="2">Belongs to the adenylyl cyclase class-3 family.</text>
</comment>
<feature type="region of interest" description="Disordered" evidence="7">
    <location>
        <begin position="502"/>
        <end position="525"/>
    </location>
</feature>
<dbReference type="SUPFAM" id="SSF55073">
    <property type="entry name" value="Nucleotide cyclase"/>
    <property type="match status" value="1"/>
</dbReference>
<dbReference type="PROSITE" id="PS50125">
    <property type="entry name" value="GUANYLATE_CYCLASE_2"/>
    <property type="match status" value="1"/>
</dbReference>
<dbReference type="PANTHER" id="PTHR43081:SF17">
    <property type="entry name" value="BLL5647 PROTEIN"/>
    <property type="match status" value="1"/>
</dbReference>
<evidence type="ECO:0000259" key="9">
    <source>
        <dbReference type="PROSITE" id="PS50125"/>
    </source>
</evidence>
<evidence type="ECO:0000313" key="12">
    <source>
        <dbReference type="Proteomes" id="UP001501237"/>
    </source>
</evidence>
<feature type="domain" description="HAMP" evidence="10">
    <location>
        <begin position="255"/>
        <end position="307"/>
    </location>
</feature>
<comment type="caution">
    <text evidence="11">The sequence shown here is derived from an EMBL/GenBank/DDBJ whole genome shotgun (WGS) entry which is preliminary data.</text>
</comment>
<keyword evidence="6 8" id="KW-0472">Membrane</keyword>
<keyword evidence="12" id="KW-1185">Reference proteome</keyword>
<comment type="subcellular location">
    <subcellularLocation>
        <location evidence="1">Cell membrane</location>
        <topology evidence="1">Multi-pass membrane protein</topology>
    </subcellularLocation>
</comment>